<accession>A0A2K8UFN8</accession>
<dbReference type="OrthoDB" id="27120at1046"/>
<dbReference type="RefSeq" id="WP_100922018.1">
    <property type="nucleotide sequence ID" value="NZ_CP020370.1"/>
</dbReference>
<reference evidence="1 2" key="1">
    <citation type="submission" date="2017-03" db="EMBL/GenBank/DDBJ databases">
        <title>Complete genome sequence of Candidatus 'Thiodictyon syntrophicum' sp. nov. strain Cad16T, a photolithoautotroph purple sulfur bacterium isolated from an alpine meromictic lake.</title>
        <authorList>
            <person name="Luedin S.M."/>
            <person name="Pothier J.F."/>
            <person name="Danza F."/>
            <person name="Storelli N."/>
            <person name="Wittwer M."/>
            <person name="Tonolla M."/>
        </authorList>
    </citation>
    <scope>NUCLEOTIDE SEQUENCE [LARGE SCALE GENOMIC DNA]</scope>
    <source>
        <strain evidence="1 2">Cad16T</strain>
    </source>
</reference>
<protein>
    <recommendedName>
        <fullName evidence="3">Pilus assembly protein PilW</fullName>
    </recommendedName>
</protein>
<evidence type="ECO:0008006" key="3">
    <source>
        <dbReference type="Google" id="ProtNLM"/>
    </source>
</evidence>
<dbReference type="KEGG" id="tsy:THSYN_27780"/>
<name>A0A2K8UFN8_9GAMM</name>
<keyword evidence="2" id="KW-1185">Reference proteome</keyword>
<dbReference type="InterPro" id="IPR032092">
    <property type="entry name" value="PilW"/>
</dbReference>
<dbReference type="AlphaFoldDB" id="A0A2K8UFN8"/>
<dbReference type="EMBL" id="CP020370">
    <property type="protein sequence ID" value="AUB84362.1"/>
    <property type="molecule type" value="Genomic_DNA"/>
</dbReference>
<dbReference type="Pfam" id="PF16074">
    <property type="entry name" value="PilW"/>
    <property type="match status" value="1"/>
</dbReference>
<organism evidence="1 2">
    <name type="scientific">Candidatus Thiodictyon syntrophicum</name>
    <dbReference type="NCBI Taxonomy" id="1166950"/>
    <lineage>
        <taxon>Bacteria</taxon>
        <taxon>Pseudomonadati</taxon>
        <taxon>Pseudomonadota</taxon>
        <taxon>Gammaproteobacteria</taxon>
        <taxon>Chromatiales</taxon>
        <taxon>Chromatiaceae</taxon>
        <taxon>Thiodictyon</taxon>
    </lineage>
</organism>
<dbReference type="Proteomes" id="UP000232638">
    <property type="component" value="Chromosome"/>
</dbReference>
<sequence length="412" mass="43381">MVEILVALVLGLLLIGGIIQVLDSNRTTYRLAEAKARAQESGRYAIQLLAKEMRPSRSSLCRNVAHEEMDNTMAVHACALLADPTACSGNKTIGTRTPLGYSASAATAAGLAGLPSTARADVGGGRLRGDVLVAWGAVGEFYYAQANTLTSGNPPAPDLTHAIDLIADTSTAGLKALKSAGFTGGHLAIITDCENSDVFTISNTDGTTGTASLEHALSRGSTKANMSAAVSTSYNYIKDRAQYPGARVAAFDLRVFYICCMDQDTGLLQSGSGVANCTDTPTQYRPALCRWSATSPAVAVIASDIADLRVTYDGRLAPDAVGNPVRFSDSATLQTAAEVTSQNRWDRVYSARVELLVTGGDEVRRSAVLPAPAAAAATATDLGWNMVADKRLYETFSSAIAIRALTPWYRDQ</sequence>
<proteinExistence type="predicted"/>
<evidence type="ECO:0000313" key="1">
    <source>
        <dbReference type="EMBL" id="AUB84362.1"/>
    </source>
</evidence>
<evidence type="ECO:0000313" key="2">
    <source>
        <dbReference type="Proteomes" id="UP000232638"/>
    </source>
</evidence>
<gene>
    <name evidence="1" type="ORF">THSYN_27780</name>
</gene>